<dbReference type="PANTHER" id="PTHR40626">
    <property type="entry name" value="MIP31509P"/>
    <property type="match status" value="1"/>
</dbReference>
<dbReference type="InterPro" id="IPR013087">
    <property type="entry name" value="Znf_C2H2_type"/>
</dbReference>
<evidence type="ECO:0000256" key="4">
    <source>
        <dbReference type="ARBA" id="ARBA00022771"/>
    </source>
</evidence>
<keyword evidence="3" id="KW-0677">Repeat</keyword>
<evidence type="ECO:0000256" key="8">
    <source>
        <dbReference type="SAM" id="MobiDB-lite"/>
    </source>
</evidence>
<dbReference type="Gene3D" id="3.30.160.60">
    <property type="entry name" value="Classic Zinc Finger"/>
    <property type="match status" value="1"/>
</dbReference>
<evidence type="ECO:0000256" key="5">
    <source>
        <dbReference type="ARBA" id="ARBA00022833"/>
    </source>
</evidence>
<evidence type="ECO:0000256" key="2">
    <source>
        <dbReference type="ARBA" id="ARBA00022723"/>
    </source>
</evidence>
<comment type="subcellular location">
    <subcellularLocation>
        <location evidence="1">Nucleus</location>
    </subcellularLocation>
</comment>
<organism evidence="10 11">
    <name type="scientific">Scytalidium lignicola</name>
    <name type="common">Hyphomycete</name>
    <dbReference type="NCBI Taxonomy" id="5539"/>
    <lineage>
        <taxon>Eukaryota</taxon>
        <taxon>Fungi</taxon>
        <taxon>Dikarya</taxon>
        <taxon>Ascomycota</taxon>
        <taxon>Pezizomycotina</taxon>
        <taxon>Leotiomycetes</taxon>
        <taxon>Leotiomycetes incertae sedis</taxon>
        <taxon>Scytalidium</taxon>
    </lineage>
</organism>
<name>A0A3E2HG93_SCYLI</name>
<comment type="caution">
    <text evidence="10">The sequence shown here is derived from an EMBL/GenBank/DDBJ whole genome shotgun (WGS) entry which is preliminary data.</text>
</comment>
<sequence>MEDEVGDPEVGGLGASRVRPFQCSACSKCFTRRENLKRHTRSALDAASQQLAPTIGLELERLDSLELEDPHQNCYSTLPQDSIGFMLIPQYVATYFDKFHSNLPFLHQPTFDVTSAQTPLLQAVACLGAVYDAPENDYAVSKAFFKSGCNDGLFLFAQKIHRRLVDGARNASMLQQNVYQQHESNDMQGLAQHSTQKQWNDFIINESRIRIIYSMYYMDSQMAVTCNIKPILSAMEIKYELPCRDHFWSALTPESWDSLRQEELSSFSEGDDSNGNSEPRPGQGVLYESMTHLIHPGQRGQQLKILWYSPFATLILITQIQMMAREVISASIFLYSNISNEKTRHNLTIVTEEHRSPIMQALMNLADLIPKRQSMNISCNPEYASNKSLWHSVWIAWHYTALCLTHQDALLTTGIVECNIPAAISTHWELGKPRAKGHRDIYDDQDVFRIVDNLEQVLQEMNTPPISSSSSQCLEDPFITILGFKTFMIGWRVVRLMMLNISHCENRETRRKHHAGLYEAPTQSVLFSIMRSIEREREEGYGLDEMMDEGNENKKSYELQYLEWADKAFGQRRVWPIGGWMATVLEEGLGAA</sequence>
<evidence type="ECO:0000256" key="7">
    <source>
        <dbReference type="PROSITE-ProRule" id="PRU00042"/>
    </source>
</evidence>
<feature type="non-terminal residue" evidence="10">
    <location>
        <position position="1"/>
    </location>
</feature>
<dbReference type="CDD" id="cd12148">
    <property type="entry name" value="fungal_TF_MHR"/>
    <property type="match status" value="1"/>
</dbReference>
<dbReference type="SUPFAM" id="SSF57667">
    <property type="entry name" value="beta-beta-alpha zinc fingers"/>
    <property type="match status" value="1"/>
</dbReference>
<dbReference type="GO" id="GO:0006351">
    <property type="term" value="P:DNA-templated transcription"/>
    <property type="evidence" value="ECO:0007669"/>
    <property type="project" value="InterPro"/>
</dbReference>
<evidence type="ECO:0000313" key="10">
    <source>
        <dbReference type="EMBL" id="RFU32365.1"/>
    </source>
</evidence>
<evidence type="ECO:0000256" key="6">
    <source>
        <dbReference type="ARBA" id="ARBA00023242"/>
    </source>
</evidence>
<dbReference type="PANTHER" id="PTHR40626:SF11">
    <property type="entry name" value="ZINC FINGER PROTEIN YPR022C"/>
    <property type="match status" value="1"/>
</dbReference>
<feature type="compositionally biased region" description="Polar residues" evidence="8">
    <location>
        <begin position="264"/>
        <end position="277"/>
    </location>
</feature>
<dbReference type="OrthoDB" id="8117402at2759"/>
<dbReference type="GO" id="GO:0000981">
    <property type="term" value="F:DNA-binding transcription factor activity, RNA polymerase II-specific"/>
    <property type="evidence" value="ECO:0007669"/>
    <property type="project" value="InterPro"/>
</dbReference>
<accession>A0A3E2HG93</accession>
<feature type="non-terminal residue" evidence="10">
    <location>
        <position position="592"/>
    </location>
</feature>
<dbReference type="Pfam" id="PF04082">
    <property type="entry name" value="Fungal_trans"/>
    <property type="match status" value="2"/>
</dbReference>
<feature type="region of interest" description="Disordered" evidence="8">
    <location>
        <begin position="262"/>
        <end position="282"/>
    </location>
</feature>
<dbReference type="STRING" id="5539.A0A3E2HG93"/>
<keyword evidence="4 7" id="KW-0863">Zinc-finger</keyword>
<dbReference type="EMBL" id="NCSJ02000056">
    <property type="protein sequence ID" value="RFU32365.1"/>
    <property type="molecule type" value="Genomic_DNA"/>
</dbReference>
<evidence type="ECO:0000259" key="9">
    <source>
        <dbReference type="PROSITE" id="PS50157"/>
    </source>
</evidence>
<keyword evidence="6" id="KW-0539">Nucleus</keyword>
<dbReference type="FunFam" id="3.30.160.60:FF:000446">
    <property type="entry name" value="Zinc finger protein"/>
    <property type="match status" value="1"/>
</dbReference>
<dbReference type="GO" id="GO:0000785">
    <property type="term" value="C:chromatin"/>
    <property type="evidence" value="ECO:0007669"/>
    <property type="project" value="TreeGrafter"/>
</dbReference>
<dbReference type="PROSITE" id="PS50157">
    <property type="entry name" value="ZINC_FINGER_C2H2_2"/>
    <property type="match status" value="1"/>
</dbReference>
<dbReference type="InterPro" id="IPR051059">
    <property type="entry name" value="VerF-like"/>
</dbReference>
<dbReference type="InterPro" id="IPR036236">
    <property type="entry name" value="Znf_C2H2_sf"/>
</dbReference>
<dbReference type="GO" id="GO:0008270">
    <property type="term" value="F:zinc ion binding"/>
    <property type="evidence" value="ECO:0007669"/>
    <property type="project" value="UniProtKB-KW"/>
</dbReference>
<dbReference type="Proteomes" id="UP000258309">
    <property type="component" value="Unassembled WGS sequence"/>
</dbReference>
<keyword evidence="2" id="KW-0479">Metal-binding</keyword>
<evidence type="ECO:0000313" key="11">
    <source>
        <dbReference type="Proteomes" id="UP000258309"/>
    </source>
</evidence>
<proteinExistence type="predicted"/>
<evidence type="ECO:0000256" key="3">
    <source>
        <dbReference type="ARBA" id="ARBA00022737"/>
    </source>
</evidence>
<gene>
    <name evidence="10" type="ORF">B7463_g3964</name>
</gene>
<dbReference type="AlphaFoldDB" id="A0A3E2HG93"/>
<dbReference type="GO" id="GO:0000978">
    <property type="term" value="F:RNA polymerase II cis-regulatory region sequence-specific DNA binding"/>
    <property type="evidence" value="ECO:0007669"/>
    <property type="project" value="InterPro"/>
</dbReference>
<protein>
    <recommendedName>
        <fullName evidence="9">C2H2-type domain-containing protein</fullName>
    </recommendedName>
</protein>
<keyword evidence="11" id="KW-1185">Reference proteome</keyword>
<dbReference type="OMA" id="CIWGALR"/>
<dbReference type="GO" id="GO:0005634">
    <property type="term" value="C:nucleus"/>
    <property type="evidence" value="ECO:0007669"/>
    <property type="project" value="UniProtKB-SubCell"/>
</dbReference>
<dbReference type="InterPro" id="IPR007219">
    <property type="entry name" value="XnlR_reg_dom"/>
</dbReference>
<feature type="domain" description="C2H2-type" evidence="9">
    <location>
        <begin position="21"/>
        <end position="50"/>
    </location>
</feature>
<evidence type="ECO:0000256" key="1">
    <source>
        <dbReference type="ARBA" id="ARBA00004123"/>
    </source>
</evidence>
<reference evidence="10 11" key="1">
    <citation type="submission" date="2018-05" db="EMBL/GenBank/DDBJ databases">
        <title>Draft genome sequence of Scytalidium lignicola DSM 105466, a ubiquitous saprotrophic fungus.</title>
        <authorList>
            <person name="Buettner E."/>
            <person name="Gebauer A.M."/>
            <person name="Hofrichter M."/>
            <person name="Liers C."/>
            <person name="Kellner H."/>
        </authorList>
    </citation>
    <scope>NUCLEOTIDE SEQUENCE [LARGE SCALE GENOMIC DNA]</scope>
    <source>
        <strain evidence="10 11">DSM 105466</strain>
    </source>
</reference>
<keyword evidence="5" id="KW-0862">Zinc</keyword>